<evidence type="ECO:0000256" key="6">
    <source>
        <dbReference type="ARBA" id="ARBA00023014"/>
    </source>
</evidence>
<organism evidence="8">
    <name type="scientific">marine sediment metagenome</name>
    <dbReference type="NCBI Taxonomy" id="412755"/>
    <lineage>
        <taxon>unclassified sequences</taxon>
        <taxon>metagenomes</taxon>
        <taxon>ecological metagenomes</taxon>
    </lineage>
</organism>
<keyword evidence="6" id="KW-0411">Iron-sulfur</keyword>
<evidence type="ECO:0000259" key="7">
    <source>
        <dbReference type="PROSITE" id="PS51918"/>
    </source>
</evidence>
<dbReference type="Gene3D" id="3.80.30.10">
    <property type="entry name" value="pyruvate-formate lyase- activating enzyme"/>
    <property type="match status" value="1"/>
</dbReference>
<evidence type="ECO:0000256" key="5">
    <source>
        <dbReference type="ARBA" id="ARBA00023004"/>
    </source>
</evidence>
<dbReference type="Pfam" id="PF04055">
    <property type="entry name" value="Radical_SAM"/>
    <property type="match status" value="1"/>
</dbReference>
<keyword evidence="3" id="KW-0949">S-adenosyl-L-methionine</keyword>
<feature type="domain" description="Radical SAM core" evidence="7">
    <location>
        <begin position="1"/>
        <end position="197"/>
    </location>
</feature>
<dbReference type="InterPro" id="IPR034457">
    <property type="entry name" value="Organic_radical-activating"/>
</dbReference>
<comment type="cofactor">
    <cofactor evidence="1">
        <name>[4Fe-4S] cluster</name>
        <dbReference type="ChEBI" id="CHEBI:49883"/>
    </cofactor>
</comment>
<dbReference type="AlphaFoldDB" id="X1GBB9"/>
<evidence type="ECO:0000256" key="2">
    <source>
        <dbReference type="ARBA" id="ARBA00022485"/>
    </source>
</evidence>
<feature type="non-terminal residue" evidence="8">
    <location>
        <position position="1"/>
    </location>
</feature>
<dbReference type="GO" id="GO:0051539">
    <property type="term" value="F:4 iron, 4 sulfur cluster binding"/>
    <property type="evidence" value="ECO:0007669"/>
    <property type="project" value="UniProtKB-KW"/>
</dbReference>
<dbReference type="InterPro" id="IPR007197">
    <property type="entry name" value="rSAM"/>
</dbReference>
<proteinExistence type="predicted"/>
<dbReference type="NCBIfam" id="TIGR02494">
    <property type="entry name" value="PFLE_PFLC"/>
    <property type="match status" value="1"/>
</dbReference>
<evidence type="ECO:0000313" key="8">
    <source>
        <dbReference type="EMBL" id="GAH55206.1"/>
    </source>
</evidence>
<dbReference type="SUPFAM" id="SSF102114">
    <property type="entry name" value="Radical SAM enzymes"/>
    <property type="match status" value="1"/>
</dbReference>
<evidence type="ECO:0000256" key="4">
    <source>
        <dbReference type="ARBA" id="ARBA00022723"/>
    </source>
</evidence>
<name>X1GBB9_9ZZZZ</name>
<dbReference type="PANTHER" id="PTHR30352:SF4">
    <property type="entry name" value="PYRUVATE FORMATE-LYASE 2-ACTIVATING ENZYME"/>
    <property type="match status" value="1"/>
</dbReference>
<evidence type="ECO:0000256" key="3">
    <source>
        <dbReference type="ARBA" id="ARBA00022691"/>
    </source>
</evidence>
<evidence type="ECO:0000256" key="1">
    <source>
        <dbReference type="ARBA" id="ARBA00001966"/>
    </source>
</evidence>
<keyword evidence="4" id="KW-0479">Metal-binding</keyword>
<protein>
    <recommendedName>
        <fullName evidence="7">Radical SAM core domain-containing protein</fullName>
    </recommendedName>
</protein>
<gene>
    <name evidence="8" type="ORF">S03H2_28235</name>
</gene>
<keyword evidence="5" id="KW-0408">Iron</keyword>
<reference evidence="8" key="1">
    <citation type="journal article" date="2014" name="Front. Microbiol.">
        <title>High frequency of phylogenetically diverse reductive dehalogenase-homologous genes in deep subseafloor sedimentary metagenomes.</title>
        <authorList>
            <person name="Kawai M."/>
            <person name="Futagami T."/>
            <person name="Toyoda A."/>
            <person name="Takaki Y."/>
            <person name="Nishi S."/>
            <person name="Hori S."/>
            <person name="Arai W."/>
            <person name="Tsubouchi T."/>
            <person name="Morono Y."/>
            <person name="Uchiyama I."/>
            <person name="Ito T."/>
            <person name="Fujiyama A."/>
            <person name="Inagaki F."/>
            <person name="Takami H."/>
        </authorList>
    </citation>
    <scope>NUCLEOTIDE SEQUENCE</scope>
    <source>
        <strain evidence="8">Expedition CK06-06</strain>
    </source>
</reference>
<dbReference type="InterPro" id="IPR058240">
    <property type="entry name" value="rSAM_sf"/>
</dbReference>
<dbReference type="GO" id="GO:0003824">
    <property type="term" value="F:catalytic activity"/>
    <property type="evidence" value="ECO:0007669"/>
    <property type="project" value="InterPro"/>
</dbReference>
<dbReference type="GO" id="GO:0046872">
    <property type="term" value="F:metal ion binding"/>
    <property type="evidence" value="ECO:0007669"/>
    <property type="project" value="UniProtKB-KW"/>
</dbReference>
<accession>X1GBB9</accession>
<comment type="caution">
    <text evidence="8">The sequence shown here is derived from an EMBL/GenBank/DDBJ whole genome shotgun (WGS) entry which is preliminary data.</text>
</comment>
<keyword evidence="2" id="KW-0004">4Fe-4S</keyword>
<dbReference type="PROSITE" id="PS51918">
    <property type="entry name" value="RADICAL_SAM"/>
    <property type="match status" value="1"/>
</dbReference>
<dbReference type="PANTHER" id="PTHR30352">
    <property type="entry name" value="PYRUVATE FORMATE-LYASE-ACTIVATING ENZYME"/>
    <property type="match status" value="1"/>
</dbReference>
<sequence length="212" mass="24594">WRLEDLYYEIQKDKVYYTQSHGGLTVSGGEPTLQSDFILDFLKKCKENGISTALDTCGYASKKIYEKLLPHVDLVLLDIKEINSNKHKEFTGVPNDLILENAIWISNYVKDNSKKLWVRTPIIPNYTATEENIKGIGEFIVNKLHNIPERWDLLSFNNLCTAKYERLDMDWPLKDFPLMTKDEMDDFVELAKKIGVKNAQWTGLTKKENDQD</sequence>
<dbReference type="EMBL" id="BARU01017006">
    <property type="protein sequence ID" value="GAH55206.1"/>
    <property type="molecule type" value="Genomic_DNA"/>
</dbReference>